<evidence type="ECO:0000259" key="3">
    <source>
        <dbReference type="PROSITE" id="PS51718"/>
    </source>
</evidence>
<evidence type="ECO:0000256" key="2">
    <source>
        <dbReference type="ARBA" id="ARBA00023134"/>
    </source>
</evidence>
<dbReference type="InterPro" id="IPR027417">
    <property type="entry name" value="P-loop_NTPase"/>
</dbReference>
<dbReference type="STRING" id="2769.R7Q209"/>
<evidence type="ECO:0000256" key="1">
    <source>
        <dbReference type="ARBA" id="ARBA00022741"/>
    </source>
</evidence>
<keyword evidence="1" id="KW-0547">Nucleotide-binding</keyword>
<dbReference type="Gene3D" id="1.20.120.1240">
    <property type="entry name" value="Dynamin, middle domain"/>
    <property type="match status" value="1"/>
</dbReference>
<dbReference type="Pfam" id="PF00350">
    <property type="entry name" value="Dynamin_N"/>
    <property type="match status" value="1"/>
</dbReference>
<dbReference type="InterPro" id="IPR001401">
    <property type="entry name" value="Dynamin_GTPase"/>
</dbReference>
<dbReference type="InterPro" id="IPR045063">
    <property type="entry name" value="Dynamin_N"/>
</dbReference>
<dbReference type="RefSeq" id="XP_005711749.1">
    <property type="nucleotide sequence ID" value="XM_005711692.1"/>
</dbReference>
<dbReference type="Gramene" id="CDF32084">
    <property type="protein sequence ID" value="CDF32084"/>
    <property type="gene ID" value="CHC_T00001332001"/>
</dbReference>
<dbReference type="Gene3D" id="3.40.50.300">
    <property type="entry name" value="P-loop containing nucleotide triphosphate hydrolases"/>
    <property type="match status" value="1"/>
</dbReference>
<keyword evidence="5" id="KW-1185">Reference proteome</keyword>
<dbReference type="InterPro" id="IPR000375">
    <property type="entry name" value="Dynamin_stalk"/>
</dbReference>
<dbReference type="SUPFAM" id="SSF52540">
    <property type="entry name" value="P-loop containing nucleoside triphosphate hydrolases"/>
    <property type="match status" value="1"/>
</dbReference>
<dbReference type="PROSITE" id="PS51718">
    <property type="entry name" value="G_DYNAMIN_2"/>
    <property type="match status" value="1"/>
</dbReference>
<dbReference type="GeneID" id="17319465"/>
<dbReference type="Proteomes" id="UP000012073">
    <property type="component" value="Unassembled WGS sequence"/>
</dbReference>
<protein>
    <recommendedName>
        <fullName evidence="3">Dynamin-type G domain-containing protein</fullName>
    </recommendedName>
</protein>
<dbReference type="GO" id="GO:0031623">
    <property type="term" value="P:receptor internalization"/>
    <property type="evidence" value="ECO:0007669"/>
    <property type="project" value="TreeGrafter"/>
</dbReference>
<evidence type="ECO:0000313" key="5">
    <source>
        <dbReference type="Proteomes" id="UP000012073"/>
    </source>
</evidence>
<dbReference type="PANTHER" id="PTHR11566">
    <property type="entry name" value="DYNAMIN"/>
    <property type="match status" value="1"/>
</dbReference>
<accession>R7Q209</accession>
<keyword evidence="2" id="KW-0342">GTP-binding</keyword>
<dbReference type="GO" id="GO:0005737">
    <property type="term" value="C:cytoplasm"/>
    <property type="evidence" value="ECO:0007669"/>
    <property type="project" value="TreeGrafter"/>
</dbReference>
<dbReference type="PhylomeDB" id="R7Q209"/>
<dbReference type="EMBL" id="HG001459">
    <property type="protein sequence ID" value="CDF32084.1"/>
    <property type="molecule type" value="Genomic_DNA"/>
</dbReference>
<name>R7Q209_CHOCR</name>
<dbReference type="Pfam" id="PF01031">
    <property type="entry name" value="Dynamin_M"/>
    <property type="match status" value="1"/>
</dbReference>
<gene>
    <name evidence="4" type="ORF">CHC_T00001332001</name>
</gene>
<dbReference type="PRINTS" id="PR00195">
    <property type="entry name" value="DYNAMIN"/>
</dbReference>
<organism evidence="4 5">
    <name type="scientific">Chondrus crispus</name>
    <name type="common">Carrageen Irish moss</name>
    <name type="synonym">Polymorpha crispa</name>
    <dbReference type="NCBI Taxonomy" id="2769"/>
    <lineage>
        <taxon>Eukaryota</taxon>
        <taxon>Rhodophyta</taxon>
        <taxon>Florideophyceae</taxon>
        <taxon>Rhodymeniophycidae</taxon>
        <taxon>Gigartinales</taxon>
        <taxon>Gigartinaceae</taxon>
        <taxon>Chondrus</taxon>
    </lineage>
</organism>
<dbReference type="OrthoDB" id="5061070at2759"/>
<dbReference type="KEGG" id="ccp:CHC_T00001332001"/>
<dbReference type="GO" id="GO:0003924">
    <property type="term" value="F:GTPase activity"/>
    <property type="evidence" value="ECO:0007669"/>
    <property type="project" value="InterPro"/>
</dbReference>
<proteinExistence type="predicted"/>
<dbReference type="CDD" id="cd08771">
    <property type="entry name" value="DLP_1"/>
    <property type="match status" value="1"/>
</dbReference>
<dbReference type="AlphaFoldDB" id="R7Q209"/>
<dbReference type="PANTHER" id="PTHR11566:SF231">
    <property type="entry name" value="INTERFERON-INDUCED GTP-BINDING PROTEIN MX"/>
    <property type="match status" value="1"/>
</dbReference>
<sequence>MAHPFTNTVARGTRPAMQLIYDLRACGVEREIAIPQVAVIGDQSSGKSSVLEAICSVPLPRGAGLTTRCAIELRLSDVHPDDLHLPPDTPRPERDMFWVGSIFTSVDSGQVPIEKKDDLEQAIAAKAKSLTNSRHAGGFSNERVIVQIAASGSPNLTIIDLPGIIRTKTFGQNSNAIREVTNLIRGYISQERTVMLVVVPATQDVATIEALEWAARSDPSGERTIGVITKPDLIDDGAEEEVGVVLSNKRKPLKLGYVMVKNRSQREVEEHVSVREARKSEAEFFAQHRVFSTMSKDLFGVEKLVRKLTDVLVSRVYNALPGMREEISSKLETTRKELDELGRGAGETSSEASMTLMRIVFEYNNLLTESTVGRYVDKRLWAPSIRLCTRVRDLYDTFKASVESTRPPFEGDSAFIDEVESDIRSSRGRELPGFLNSRIFESRVARYVEDWRTASNKLVADVRKAAAEVANDILSLLAPEFPGLRHKMHEIISEVLQRLEREAREEIKALFDREVGQPFTMNDQFLAAVNEKRLDRFDQAVQIALSRTGRDMRGNIREKAVTDMLRAWYQSYYCSGSKNRLRAEAEDMATMLGCYWDVSSKRFVDNQVMVVDTNIIRPLAQEVHVTMNELVVKVGTSQQMLERLLREDALELIDQF</sequence>
<dbReference type="GO" id="GO:0005886">
    <property type="term" value="C:plasma membrane"/>
    <property type="evidence" value="ECO:0007669"/>
    <property type="project" value="TreeGrafter"/>
</dbReference>
<feature type="domain" description="Dynamin-type G" evidence="3">
    <location>
        <begin position="31"/>
        <end position="321"/>
    </location>
</feature>
<reference evidence="5" key="1">
    <citation type="journal article" date="2013" name="Proc. Natl. Acad. Sci. U.S.A.">
        <title>Genome structure and metabolic features in the red seaweed Chondrus crispus shed light on evolution of the Archaeplastida.</title>
        <authorList>
            <person name="Collen J."/>
            <person name="Porcel B."/>
            <person name="Carre W."/>
            <person name="Ball S.G."/>
            <person name="Chaparro C."/>
            <person name="Tonon T."/>
            <person name="Barbeyron T."/>
            <person name="Michel G."/>
            <person name="Noel B."/>
            <person name="Valentin K."/>
            <person name="Elias M."/>
            <person name="Artiguenave F."/>
            <person name="Arun A."/>
            <person name="Aury J.M."/>
            <person name="Barbosa-Neto J.F."/>
            <person name="Bothwell J.H."/>
            <person name="Bouget F.Y."/>
            <person name="Brillet L."/>
            <person name="Cabello-Hurtado F."/>
            <person name="Capella-Gutierrez S."/>
            <person name="Charrier B."/>
            <person name="Cladiere L."/>
            <person name="Cock J.M."/>
            <person name="Coelho S.M."/>
            <person name="Colleoni C."/>
            <person name="Czjzek M."/>
            <person name="Da Silva C."/>
            <person name="Delage L."/>
            <person name="Denoeud F."/>
            <person name="Deschamps P."/>
            <person name="Dittami S.M."/>
            <person name="Gabaldon T."/>
            <person name="Gachon C.M."/>
            <person name="Groisillier A."/>
            <person name="Herve C."/>
            <person name="Jabbari K."/>
            <person name="Katinka M."/>
            <person name="Kloareg B."/>
            <person name="Kowalczyk N."/>
            <person name="Labadie K."/>
            <person name="Leblanc C."/>
            <person name="Lopez P.J."/>
            <person name="McLachlan D.H."/>
            <person name="Meslet-Cladiere L."/>
            <person name="Moustafa A."/>
            <person name="Nehr Z."/>
            <person name="Nyvall Collen P."/>
            <person name="Panaud O."/>
            <person name="Partensky F."/>
            <person name="Poulain J."/>
            <person name="Rensing S.A."/>
            <person name="Rousvoal S."/>
            <person name="Samson G."/>
            <person name="Symeonidi A."/>
            <person name="Weissenbach J."/>
            <person name="Zambounis A."/>
            <person name="Wincker P."/>
            <person name="Boyen C."/>
        </authorList>
    </citation>
    <scope>NUCLEOTIDE SEQUENCE [LARGE SCALE GENOMIC DNA]</scope>
    <source>
        <strain evidence="5">cv. Stackhouse</strain>
    </source>
</reference>
<dbReference type="GO" id="GO:0005874">
    <property type="term" value="C:microtubule"/>
    <property type="evidence" value="ECO:0007669"/>
    <property type="project" value="TreeGrafter"/>
</dbReference>
<dbReference type="InterPro" id="IPR030381">
    <property type="entry name" value="G_DYNAMIN_dom"/>
</dbReference>
<evidence type="ECO:0000313" key="4">
    <source>
        <dbReference type="EMBL" id="CDF32084.1"/>
    </source>
</evidence>
<dbReference type="OMA" id="WETMDAT"/>
<dbReference type="SMART" id="SM00053">
    <property type="entry name" value="DYNc"/>
    <property type="match status" value="1"/>
</dbReference>
<dbReference type="GO" id="GO:0005525">
    <property type="term" value="F:GTP binding"/>
    <property type="evidence" value="ECO:0007669"/>
    <property type="project" value="InterPro"/>
</dbReference>
<dbReference type="InterPro" id="IPR022812">
    <property type="entry name" value="Dynamin"/>
</dbReference>
<dbReference type="GO" id="GO:0008017">
    <property type="term" value="F:microtubule binding"/>
    <property type="evidence" value="ECO:0007669"/>
    <property type="project" value="TreeGrafter"/>
</dbReference>